<reference evidence="2 3" key="1">
    <citation type="journal article" date="2014" name="Genome Announc.">
        <title>Draft genome sequence of the pathogenic fungus Scedosporium apiospermum.</title>
        <authorList>
            <person name="Vandeputte P."/>
            <person name="Ghamrawi S."/>
            <person name="Rechenmann M."/>
            <person name="Iltis A."/>
            <person name="Giraud S."/>
            <person name="Fleury M."/>
            <person name="Thornton C."/>
            <person name="Delhaes L."/>
            <person name="Meyer W."/>
            <person name="Papon N."/>
            <person name="Bouchara J.P."/>
        </authorList>
    </citation>
    <scope>NUCLEOTIDE SEQUENCE [LARGE SCALE GENOMIC DNA]</scope>
    <source>
        <strain evidence="2 3">IHEM 14462</strain>
    </source>
</reference>
<sequence length="249" mass="27076">MLKQIWGPERRFADSTKCWSFAQPSDRNLGLASPNIRVNWTKFFLNVPMKIHTVAAGGIAILSGVVSAQGFLSSCSQAWFASTSTPWLYARCDSISKEKILSRIDLNQCIGNENGVLVSRTKYVVAYLLLLLTFESRSSSQRPAADTSKSLVSHDAVCPSLTGPFNYRGNFQGSCNSCVADDLTNVSDPENPVIGDITINLPVQGTNLTCSCREKDGDQRIGTSINLNTVIGNDNGVLKCFDNYGQSFG</sequence>
<dbReference type="AlphaFoldDB" id="A0A084GAA4"/>
<dbReference type="Pfam" id="PF08881">
    <property type="entry name" value="CVNH"/>
    <property type="match status" value="2"/>
</dbReference>
<comment type="caution">
    <text evidence="2">The sequence shown here is derived from an EMBL/GenBank/DDBJ whole genome shotgun (WGS) entry which is preliminary data.</text>
</comment>
<dbReference type="HOGENOM" id="CLU_1116288_0_0_1"/>
<dbReference type="RefSeq" id="XP_016644065.1">
    <property type="nucleotide sequence ID" value="XM_016786059.1"/>
</dbReference>
<dbReference type="Gene3D" id="2.30.60.10">
    <property type="entry name" value="Cyanovirin-N"/>
    <property type="match status" value="2"/>
</dbReference>
<evidence type="ECO:0000313" key="3">
    <source>
        <dbReference type="Proteomes" id="UP000028545"/>
    </source>
</evidence>
<dbReference type="OrthoDB" id="2947935at2759"/>
<dbReference type="GeneID" id="27722285"/>
<dbReference type="InterPro" id="IPR011058">
    <property type="entry name" value="Cyanovirin-N"/>
</dbReference>
<dbReference type="KEGG" id="sapo:SAPIO_CDS3213"/>
<organism evidence="2 3">
    <name type="scientific">Pseudallescheria apiosperma</name>
    <name type="common">Scedosporium apiospermum</name>
    <dbReference type="NCBI Taxonomy" id="563466"/>
    <lineage>
        <taxon>Eukaryota</taxon>
        <taxon>Fungi</taxon>
        <taxon>Dikarya</taxon>
        <taxon>Ascomycota</taxon>
        <taxon>Pezizomycotina</taxon>
        <taxon>Sordariomycetes</taxon>
        <taxon>Hypocreomycetidae</taxon>
        <taxon>Microascales</taxon>
        <taxon>Microascaceae</taxon>
        <taxon>Scedosporium</taxon>
    </lineage>
</organism>
<protein>
    <recommendedName>
        <fullName evidence="1">Cyanovirin-N domain-containing protein</fullName>
    </recommendedName>
</protein>
<proteinExistence type="predicted"/>
<keyword evidence="3" id="KW-1185">Reference proteome</keyword>
<dbReference type="InterPro" id="IPR036673">
    <property type="entry name" value="Cyanovirin-N_sf"/>
</dbReference>
<dbReference type="SUPFAM" id="SSF51322">
    <property type="entry name" value="Cyanovirin-N"/>
    <property type="match status" value="1"/>
</dbReference>
<name>A0A084GAA4_PSEDA</name>
<dbReference type="SMART" id="SM01111">
    <property type="entry name" value="CVNH"/>
    <property type="match status" value="1"/>
</dbReference>
<dbReference type="Proteomes" id="UP000028545">
    <property type="component" value="Unassembled WGS sequence"/>
</dbReference>
<evidence type="ECO:0000313" key="2">
    <source>
        <dbReference type="EMBL" id="KEZ44266.1"/>
    </source>
</evidence>
<accession>A0A084GAA4</accession>
<dbReference type="VEuPathDB" id="FungiDB:SAPIO_CDS3213"/>
<gene>
    <name evidence="2" type="ORF">SAPIO_CDS3213</name>
</gene>
<feature type="domain" description="Cyanovirin-N" evidence="1">
    <location>
        <begin position="70"/>
        <end position="240"/>
    </location>
</feature>
<dbReference type="EMBL" id="JOWA01000088">
    <property type="protein sequence ID" value="KEZ44266.1"/>
    <property type="molecule type" value="Genomic_DNA"/>
</dbReference>
<evidence type="ECO:0000259" key="1">
    <source>
        <dbReference type="SMART" id="SM01111"/>
    </source>
</evidence>